<protein>
    <submittedName>
        <fullName evidence="1">WD40-repeat-containing domain</fullName>
    </submittedName>
</protein>
<name>A0A0V0QJ56_PSEPJ</name>
<sequence>MMEIKPETITLDSVTTFICQKQAEDQAMVISRQGVLWLIDFSDKTTLRLNASHASQRKITKAKYIVNSSEEYHNGILFSASNDYTLKLFNMGSYELKSEFYSPKKDCLTFDIIPEYFIVCGGYNDGYIRFFQYEQNVNLGVVLLVEPKQNKAYPVTTVVAIPQTRNFLVGNSNGDIYMVYIKNLES</sequence>
<gene>
    <name evidence="1" type="ORF">PPERSA_06382</name>
</gene>
<dbReference type="InParanoid" id="A0A0V0QJ56"/>
<proteinExistence type="predicted"/>
<dbReference type="EMBL" id="LDAU01000157">
    <property type="protein sequence ID" value="KRX02187.1"/>
    <property type="molecule type" value="Genomic_DNA"/>
</dbReference>
<evidence type="ECO:0000313" key="1">
    <source>
        <dbReference type="EMBL" id="KRX02187.1"/>
    </source>
</evidence>
<accession>A0A0V0QJ56</accession>
<dbReference type="Proteomes" id="UP000054937">
    <property type="component" value="Unassembled WGS sequence"/>
</dbReference>
<organism evidence="1 2">
    <name type="scientific">Pseudocohnilembus persalinus</name>
    <name type="common">Ciliate</name>
    <dbReference type="NCBI Taxonomy" id="266149"/>
    <lineage>
        <taxon>Eukaryota</taxon>
        <taxon>Sar</taxon>
        <taxon>Alveolata</taxon>
        <taxon>Ciliophora</taxon>
        <taxon>Intramacronucleata</taxon>
        <taxon>Oligohymenophorea</taxon>
        <taxon>Scuticociliatia</taxon>
        <taxon>Philasterida</taxon>
        <taxon>Pseudocohnilembidae</taxon>
        <taxon>Pseudocohnilembus</taxon>
    </lineage>
</organism>
<comment type="caution">
    <text evidence="1">The sequence shown here is derived from an EMBL/GenBank/DDBJ whole genome shotgun (WGS) entry which is preliminary data.</text>
</comment>
<keyword evidence="2" id="KW-1185">Reference proteome</keyword>
<dbReference type="SUPFAM" id="SSF50978">
    <property type="entry name" value="WD40 repeat-like"/>
    <property type="match status" value="1"/>
</dbReference>
<dbReference type="AlphaFoldDB" id="A0A0V0QJ56"/>
<dbReference type="Gene3D" id="2.130.10.10">
    <property type="entry name" value="YVTN repeat-like/Quinoprotein amine dehydrogenase"/>
    <property type="match status" value="1"/>
</dbReference>
<reference evidence="1 2" key="1">
    <citation type="journal article" date="2015" name="Sci. Rep.">
        <title>Genome of the facultative scuticociliatosis pathogen Pseudocohnilembus persalinus provides insight into its virulence through horizontal gene transfer.</title>
        <authorList>
            <person name="Xiong J."/>
            <person name="Wang G."/>
            <person name="Cheng J."/>
            <person name="Tian M."/>
            <person name="Pan X."/>
            <person name="Warren A."/>
            <person name="Jiang C."/>
            <person name="Yuan D."/>
            <person name="Miao W."/>
        </authorList>
    </citation>
    <scope>NUCLEOTIDE SEQUENCE [LARGE SCALE GENOMIC DNA]</scope>
    <source>
        <strain evidence="1">36N120E</strain>
    </source>
</reference>
<dbReference type="InterPro" id="IPR036322">
    <property type="entry name" value="WD40_repeat_dom_sf"/>
</dbReference>
<evidence type="ECO:0000313" key="2">
    <source>
        <dbReference type="Proteomes" id="UP000054937"/>
    </source>
</evidence>
<dbReference type="InterPro" id="IPR015943">
    <property type="entry name" value="WD40/YVTN_repeat-like_dom_sf"/>
</dbReference>